<evidence type="ECO:0000313" key="2">
    <source>
        <dbReference type="EMBL" id="CEG13147.1"/>
    </source>
</evidence>
<organism evidence="2">
    <name type="scientific">groundwater metagenome</name>
    <dbReference type="NCBI Taxonomy" id="717931"/>
    <lineage>
        <taxon>unclassified sequences</taxon>
        <taxon>metagenomes</taxon>
        <taxon>ecological metagenomes</taxon>
    </lineage>
</organism>
<sequence>MKKEKSMLHVSISSLLVLILTIVIAISGCIENTNINNYPHSNSHPNITYNSDNTSPGNPSDNTTDNTTDHKTDCKNNVNIAIKKNTDNATTGEDECNVIVVTTVSNVLLLKDSLLKISVKNIETDSKIYGWKELNKSVNQTDNQSMHSGNLPAGKYIQIRIRFNESVFEIPVDFSLDKTDKIYMNLDMSIETNKVNNTTNSTIVINALVYKNLNLTMSKIFRFEIRTNSGRNKTEISDCKAKCETMCNNSEKEKCNVNNADINEKYASGCEQNLYSADLTQRCQNEINERCKIKCESRDIGAEHQTQCNFQCRMNSLQPCMEKYVADERNICISQCKANASSQCPNPNFECRSKCLNECKE</sequence>
<evidence type="ECO:0000256" key="1">
    <source>
        <dbReference type="SAM" id="MobiDB-lite"/>
    </source>
</evidence>
<name>A0A098EAX6_9ZZZZ</name>
<gene>
    <name evidence="2" type="ORF">MSIBF_A3320003</name>
</gene>
<protein>
    <recommendedName>
        <fullName evidence="3">DUF4382 domain-containing protein</fullName>
    </recommendedName>
</protein>
<dbReference type="EMBL" id="CCXY01000260">
    <property type="protein sequence ID" value="CEG13147.1"/>
    <property type="molecule type" value="Genomic_DNA"/>
</dbReference>
<feature type="region of interest" description="Disordered" evidence="1">
    <location>
        <begin position="46"/>
        <end position="71"/>
    </location>
</feature>
<dbReference type="AlphaFoldDB" id="A0A098EAX6"/>
<reference evidence="2" key="1">
    <citation type="submission" date="2014-09" db="EMBL/GenBank/DDBJ databases">
        <authorList>
            <person name="Probst J Alexander"/>
        </authorList>
    </citation>
    <scope>NUCLEOTIDE SEQUENCE</scope>
</reference>
<feature type="compositionally biased region" description="Polar residues" evidence="1">
    <location>
        <begin position="46"/>
        <end position="60"/>
    </location>
</feature>
<dbReference type="PROSITE" id="PS51257">
    <property type="entry name" value="PROKAR_LIPOPROTEIN"/>
    <property type="match status" value="1"/>
</dbReference>
<evidence type="ECO:0008006" key="3">
    <source>
        <dbReference type="Google" id="ProtNLM"/>
    </source>
</evidence>
<accession>A0A098EAX6</accession>
<proteinExistence type="predicted"/>